<organism evidence="9 10">
    <name type="scientific">Eubacterium segne</name>
    <dbReference type="NCBI Taxonomy" id="2763045"/>
    <lineage>
        <taxon>Bacteria</taxon>
        <taxon>Bacillati</taxon>
        <taxon>Bacillota</taxon>
        <taxon>Clostridia</taxon>
        <taxon>Eubacteriales</taxon>
        <taxon>Eubacteriaceae</taxon>
        <taxon>Eubacterium</taxon>
    </lineage>
</organism>
<keyword evidence="4 7" id="KW-0812">Transmembrane</keyword>
<feature type="transmembrane region" description="Helical" evidence="7">
    <location>
        <begin position="101"/>
        <end position="122"/>
    </location>
</feature>
<accession>A0ABR7F454</accession>
<feature type="transmembrane region" description="Helical" evidence="7">
    <location>
        <begin position="27"/>
        <end position="50"/>
    </location>
</feature>
<name>A0ABR7F454_9FIRM</name>
<keyword evidence="10" id="KW-1185">Reference proteome</keyword>
<dbReference type="PANTHER" id="PTHR43744">
    <property type="entry name" value="ABC TRANSPORTER PERMEASE PROTEIN MG189-RELATED-RELATED"/>
    <property type="match status" value="1"/>
</dbReference>
<dbReference type="CDD" id="cd06261">
    <property type="entry name" value="TM_PBP2"/>
    <property type="match status" value="1"/>
</dbReference>
<dbReference type="Proteomes" id="UP000597877">
    <property type="component" value="Unassembled WGS sequence"/>
</dbReference>
<proteinExistence type="inferred from homology"/>
<dbReference type="PANTHER" id="PTHR43744:SF12">
    <property type="entry name" value="ABC TRANSPORTER PERMEASE PROTEIN MG189-RELATED"/>
    <property type="match status" value="1"/>
</dbReference>
<evidence type="ECO:0000313" key="9">
    <source>
        <dbReference type="EMBL" id="MBC5668390.1"/>
    </source>
</evidence>
<keyword evidence="6 7" id="KW-0472">Membrane</keyword>
<evidence type="ECO:0000256" key="1">
    <source>
        <dbReference type="ARBA" id="ARBA00004651"/>
    </source>
</evidence>
<dbReference type="Gene3D" id="1.10.3720.10">
    <property type="entry name" value="MetI-like"/>
    <property type="match status" value="1"/>
</dbReference>
<evidence type="ECO:0000256" key="3">
    <source>
        <dbReference type="ARBA" id="ARBA00022475"/>
    </source>
</evidence>
<dbReference type="RefSeq" id="WP_021952100.1">
    <property type="nucleotide sequence ID" value="NZ_JACOOZ010000007.1"/>
</dbReference>
<dbReference type="SUPFAM" id="SSF161098">
    <property type="entry name" value="MetI-like"/>
    <property type="match status" value="1"/>
</dbReference>
<comment type="similarity">
    <text evidence="7">Belongs to the binding-protein-dependent transport system permease family.</text>
</comment>
<evidence type="ECO:0000256" key="5">
    <source>
        <dbReference type="ARBA" id="ARBA00022989"/>
    </source>
</evidence>
<keyword evidence="2 7" id="KW-0813">Transport</keyword>
<evidence type="ECO:0000256" key="4">
    <source>
        <dbReference type="ARBA" id="ARBA00022692"/>
    </source>
</evidence>
<protein>
    <submittedName>
        <fullName evidence="9">Carbohydrate ABC transporter permease</fullName>
    </submittedName>
</protein>
<evidence type="ECO:0000259" key="8">
    <source>
        <dbReference type="PROSITE" id="PS50928"/>
    </source>
</evidence>
<keyword evidence="3" id="KW-1003">Cell membrane</keyword>
<sequence>MANKDTSAKKIDLSAIKKINFAKLKKLKGVAIISKVAIYFVLICIGFIFLEPIFEMISKAIMTSKDLIDPAISWIPKHATLDNFKNAISTLNIPTSLINSILFSAVLAIAQTAVSAMTGFALSRYTFKGHNFWFVMLILAFILPVPLLTVPRIMLFGTLESAIGIKMINTAIPQILMALLGQGTYSTMLILIFYNFFNMIPKSLDEAAMIDGAGSFKVFYHVAIRLSISTILVVFLFSFVFNWNETYTTNIMLGDALELLPGKLALFDNGAASGTGNVVNEANRMAATLMAIAPLLVLYALVQKQFIEGIENTGITGE</sequence>
<dbReference type="InterPro" id="IPR035906">
    <property type="entry name" value="MetI-like_sf"/>
</dbReference>
<evidence type="ECO:0000256" key="7">
    <source>
        <dbReference type="RuleBase" id="RU363032"/>
    </source>
</evidence>
<feature type="transmembrane region" description="Helical" evidence="7">
    <location>
        <begin position="285"/>
        <end position="302"/>
    </location>
</feature>
<feature type="domain" description="ABC transmembrane type-1" evidence="8">
    <location>
        <begin position="97"/>
        <end position="302"/>
    </location>
</feature>
<evidence type="ECO:0000256" key="6">
    <source>
        <dbReference type="ARBA" id="ARBA00023136"/>
    </source>
</evidence>
<dbReference type="PROSITE" id="PS50928">
    <property type="entry name" value="ABC_TM1"/>
    <property type="match status" value="1"/>
</dbReference>
<dbReference type="Pfam" id="PF00528">
    <property type="entry name" value="BPD_transp_1"/>
    <property type="match status" value="1"/>
</dbReference>
<dbReference type="EMBL" id="JACOOZ010000007">
    <property type="protein sequence ID" value="MBC5668390.1"/>
    <property type="molecule type" value="Genomic_DNA"/>
</dbReference>
<feature type="transmembrane region" description="Helical" evidence="7">
    <location>
        <begin position="134"/>
        <end position="155"/>
    </location>
</feature>
<gene>
    <name evidence="9" type="ORF">H8S00_10375</name>
</gene>
<feature type="transmembrane region" description="Helical" evidence="7">
    <location>
        <begin position="218"/>
        <end position="241"/>
    </location>
</feature>
<feature type="transmembrane region" description="Helical" evidence="7">
    <location>
        <begin position="175"/>
        <end position="197"/>
    </location>
</feature>
<dbReference type="InterPro" id="IPR000515">
    <property type="entry name" value="MetI-like"/>
</dbReference>
<evidence type="ECO:0000313" key="10">
    <source>
        <dbReference type="Proteomes" id="UP000597877"/>
    </source>
</evidence>
<keyword evidence="5 7" id="KW-1133">Transmembrane helix</keyword>
<comment type="caution">
    <text evidence="9">The sequence shown here is derived from an EMBL/GenBank/DDBJ whole genome shotgun (WGS) entry which is preliminary data.</text>
</comment>
<evidence type="ECO:0000256" key="2">
    <source>
        <dbReference type="ARBA" id="ARBA00022448"/>
    </source>
</evidence>
<comment type="subcellular location">
    <subcellularLocation>
        <location evidence="1 7">Cell membrane</location>
        <topology evidence="1 7">Multi-pass membrane protein</topology>
    </subcellularLocation>
</comment>
<reference evidence="9 10" key="1">
    <citation type="submission" date="2020-08" db="EMBL/GenBank/DDBJ databases">
        <title>Genome public.</title>
        <authorList>
            <person name="Liu C."/>
            <person name="Sun Q."/>
        </authorList>
    </citation>
    <scope>NUCLEOTIDE SEQUENCE [LARGE SCALE GENOMIC DNA]</scope>
    <source>
        <strain evidence="9 10">BX4</strain>
    </source>
</reference>